<gene>
    <name evidence="5" type="ORF">Thiowin_04089</name>
</gene>
<keyword evidence="1" id="KW-0547">Nucleotide-binding</keyword>
<evidence type="ECO:0000313" key="6">
    <source>
        <dbReference type="Proteomes" id="UP001432180"/>
    </source>
</evidence>
<dbReference type="InterPro" id="IPR014013">
    <property type="entry name" value="Helic_SF1/SF2_ATP-bd_DinG/Rad3"/>
</dbReference>
<dbReference type="Gene3D" id="3.40.50.300">
    <property type="entry name" value="P-loop containing nucleotide triphosphate hydrolases"/>
    <property type="match status" value="2"/>
</dbReference>
<name>A0ABZ0SFT4_9GAMM</name>
<protein>
    <submittedName>
        <fullName evidence="5">Bifunctional ATP-dependent DNA helicase/DNA polymerase III subunit epsilon</fullName>
    </submittedName>
</protein>
<dbReference type="Pfam" id="PF13307">
    <property type="entry name" value="Helicase_C_2"/>
    <property type="match status" value="1"/>
</dbReference>
<keyword evidence="2" id="KW-0378">Hydrolase</keyword>
<dbReference type="Proteomes" id="UP001432180">
    <property type="component" value="Chromosome"/>
</dbReference>
<dbReference type="PROSITE" id="PS51193">
    <property type="entry name" value="HELICASE_ATP_BIND_2"/>
    <property type="match status" value="1"/>
</dbReference>
<evidence type="ECO:0000313" key="5">
    <source>
        <dbReference type="EMBL" id="WPL18987.1"/>
    </source>
</evidence>
<dbReference type="InterPro" id="IPR006555">
    <property type="entry name" value="ATP-dep_Helicase_C"/>
</dbReference>
<accession>A0ABZ0SFT4</accession>
<feature type="domain" description="Helicase ATP-binding" evidence="4">
    <location>
        <begin position="106"/>
        <end position="404"/>
    </location>
</feature>
<sequence>MSQSYTIAVPKVILAQVAAAETSAHLRALLAAALRSGRMPIPDTEMPTEQVQIRLPHSLSARLAAHFGTLEAAIPNLGRLAWAQWQSRQIAAPTGPALTALSAHNGPINAAEPFQGRPEQAGFYAAITEALTQTQPIVLAEGGTGLGKGRVIAALAAQYRDEGVIVAAPTIQILGQLLIEWHQLSGAHADCYLGLDAFISTHRLREWIDEATMASADLQAEAQAVADWIAQGAGCTRPATRAFHNSDPSISYLYEDLVAIAPRCAATNVRLTRTLLAIDSPETPDDGARAYQALRARVSDSERVVFASHAALVWNARSQGALLPERPYLILDEAHLLAGVAEATFTRSVAMRELLWHLRDEALWQQTKGVTAARKAHADLETLMDRLTASRPLLETHGAVRDEAQARSLLKNYAKALLDALEPLLKKCPDEGAEAILEAAAMARAILADQTRATLSYSPAYGYPTLTSGPRSLRLFFNQFWERLEAAVLVSATLYLPTMHGQPSHGYLQGSLHLPAERIVPLPPVAPNWLYQVPLYHPAQATDLEAFRPPQARDYDQATADFQTAVERWHDVLAEQLRTIHSTAAGGILVLLTSYDSITALAERLHPYLGADLMTQARSGFRTAHAHYIRRFTDGGRPLWLASGPAWTGTDLSAATCIDSTLPADKDFLLTDLVIPRVPFGTERSSVHQARMTYLVTAERDRAAFQLRQGLGRLIRRPGLPQRRIWMLDARLWRPKGSSWLYGPFSHILKRYPLHPLTA</sequence>
<evidence type="ECO:0000259" key="4">
    <source>
        <dbReference type="PROSITE" id="PS51193"/>
    </source>
</evidence>
<keyword evidence="3" id="KW-0067">ATP-binding</keyword>
<proteinExistence type="predicted"/>
<organism evidence="5 6">
    <name type="scientific">Thiorhodovibrio winogradskyi</name>
    <dbReference type="NCBI Taxonomy" id="77007"/>
    <lineage>
        <taxon>Bacteria</taxon>
        <taxon>Pseudomonadati</taxon>
        <taxon>Pseudomonadota</taxon>
        <taxon>Gammaproteobacteria</taxon>
        <taxon>Chromatiales</taxon>
        <taxon>Chromatiaceae</taxon>
        <taxon>Thiorhodovibrio</taxon>
    </lineage>
</organism>
<dbReference type="GO" id="GO:0004386">
    <property type="term" value="F:helicase activity"/>
    <property type="evidence" value="ECO:0007669"/>
    <property type="project" value="UniProtKB-KW"/>
</dbReference>
<reference evidence="5 6" key="1">
    <citation type="journal article" date="2023" name="Microorganisms">
        <title>Thiorhodovibrio frisius and Trv. litoralis spp. nov., Two Novel Members from a Clade of Fastidious Purple Sulfur Bacteria That Exhibit Unique Red-Shifted Light-Harvesting Capabilities.</title>
        <authorList>
            <person name="Methner A."/>
            <person name="Kuzyk S.B."/>
            <person name="Petersen J."/>
            <person name="Bauer S."/>
            <person name="Brinkmann H."/>
            <person name="Sichau K."/>
            <person name="Wanner G."/>
            <person name="Wolf J."/>
            <person name="Neumann-Schaal M."/>
            <person name="Henke P."/>
            <person name="Tank M."/>
            <person name="Sproer C."/>
            <person name="Bunk B."/>
            <person name="Overmann J."/>
        </authorList>
    </citation>
    <scope>NUCLEOTIDE SEQUENCE [LARGE SCALE GENOMIC DNA]</scope>
    <source>
        <strain evidence="5 6">DSM 6702</strain>
    </source>
</reference>
<keyword evidence="6" id="KW-1185">Reference proteome</keyword>
<dbReference type="EMBL" id="CP121472">
    <property type="protein sequence ID" value="WPL18987.1"/>
    <property type="molecule type" value="Genomic_DNA"/>
</dbReference>
<keyword evidence="5" id="KW-0347">Helicase</keyword>
<dbReference type="SUPFAM" id="SSF52540">
    <property type="entry name" value="P-loop containing nucleoside triphosphate hydrolases"/>
    <property type="match status" value="1"/>
</dbReference>
<evidence type="ECO:0000256" key="2">
    <source>
        <dbReference type="ARBA" id="ARBA00022801"/>
    </source>
</evidence>
<evidence type="ECO:0000256" key="1">
    <source>
        <dbReference type="ARBA" id="ARBA00022741"/>
    </source>
</evidence>
<dbReference type="InterPro" id="IPR027417">
    <property type="entry name" value="P-loop_NTPase"/>
</dbReference>
<evidence type="ECO:0000256" key="3">
    <source>
        <dbReference type="ARBA" id="ARBA00022840"/>
    </source>
</evidence>